<dbReference type="PANTHER" id="PTHR16943:SF8">
    <property type="entry name" value="2-METHYLCITRATE DEHYDRATASE"/>
    <property type="match status" value="1"/>
</dbReference>
<comment type="similarity">
    <text evidence="1">Belongs to the PrpD family.</text>
</comment>
<name>A0A6J7N944_9ZZZZ</name>
<dbReference type="PANTHER" id="PTHR16943">
    <property type="entry name" value="2-METHYLCITRATE DEHYDRATASE-RELATED"/>
    <property type="match status" value="1"/>
</dbReference>
<dbReference type="InterPro" id="IPR045336">
    <property type="entry name" value="MmgE_PrpD_N"/>
</dbReference>
<evidence type="ECO:0000259" key="3">
    <source>
        <dbReference type="Pfam" id="PF19305"/>
    </source>
</evidence>
<dbReference type="Gene3D" id="3.30.1330.120">
    <property type="entry name" value="2-methylcitrate dehydratase PrpD"/>
    <property type="match status" value="1"/>
</dbReference>
<evidence type="ECO:0000259" key="2">
    <source>
        <dbReference type="Pfam" id="PF03972"/>
    </source>
</evidence>
<dbReference type="AlphaFoldDB" id="A0A6J7N944"/>
<feature type="domain" description="MmgE/PrpD C-terminal" evidence="3">
    <location>
        <begin position="280"/>
        <end position="447"/>
    </location>
</feature>
<dbReference type="GO" id="GO:0016829">
    <property type="term" value="F:lyase activity"/>
    <property type="evidence" value="ECO:0007669"/>
    <property type="project" value="InterPro"/>
</dbReference>
<proteinExistence type="inferred from homology"/>
<dbReference type="InterPro" id="IPR005656">
    <property type="entry name" value="MmgE_PrpD"/>
</dbReference>
<dbReference type="InterPro" id="IPR036148">
    <property type="entry name" value="MmgE/PrpD_sf"/>
</dbReference>
<dbReference type="InterPro" id="IPR045337">
    <property type="entry name" value="MmgE_PrpD_C"/>
</dbReference>
<gene>
    <name evidence="4" type="ORF">UFOPK3954_00947</name>
</gene>
<sequence>MTSAMATPTVNSDIAVTAELAQWISMLKRSDSPDAAWAHAKLCLLDALGCALFGSQQPWGRIAAETALDLSPGGRASLLGHNAFCGVDAAAMANGTATHGFELDDLHLRATLHPGAVTIPAAFALAEAYQKSPSAFLMSIVAGYEVGLRIGLAVGLGHGLRGHHTTGTVGTFAAAAAGANLLGLSADKAADALGIAATQAAALHGARTGAMSKRFHAGRAAQSGVLSAVLASRGFTGSRTALEQPFGGFFSTLCDNVDLHAACADLGRRWEITEVGFKAYASCGSTHTTVDAIDRLMQRGLTATDMKALRVFMSRKAVSNVGWKYVPAGVVAAQMNAFYTSAVKLLDGDVFIEQFAESRLGDPRVMKLIERIHIAHDPSFDAGGAGTRHAVRVEAELNNGEVLTENVDQRRGSSRYPLNRDDIICKFKGLAKVVLSPASIEQVIDAVDRLDSLGDMKSLAALLRGNGLSPAGAR</sequence>
<reference evidence="4" key="1">
    <citation type="submission" date="2020-05" db="EMBL/GenBank/DDBJ databases">
        <authorList>
            <person name="Chiriac C."/>
            <person name="Salcher M."/>
            <person name="Ghai R."/>
            <person name="Kavagutti S V."/>
        </authorList>
    </citation>
    <scope>NUCLEOTIDE SEQUENCE</scope>
</reference>
<dbReference type="Pfam" id="PF19305">
    <property type="entry name" value="MmgE_PrpD_C"/>
    <property type="match status" value="1"/>
</dbReference>
<dbReference type="Pfam" id="PF03972">
    <property type="entry name" value="MmgE_PrpD_N"/>
    <property type="match status" value="1"/>
</dbReference>
<dbReference type="SUPFAM" id="SSF103378">
    <property type="entry name" value="2-methylcitrate dehydratase PrpD"/>
    <property type="match status" value="1"/>
</dbReference>
<evidence type="ECO:0000256" key="1">
    <source>
        <dbReference type="ARBA" id="ARBA00006174"/>
    </source>
</evidence>
<feature type="domain" description="MmgE/PrpD N-terminal" evidence="2">
    <location>
        <begin position="19"/>
        <end position="258"/>
    </location>
</feature>
<accession>A0A6J7N944</accession>
<protein>
    <submittedName>
        <fullName evidence="4">Unannotated protein</fullName>
    </submittedName>
</protein>
<dbReference type="InterPro" id="IPR042183">
    <property type="entry name" value="MmgE/PrpD_sf_1"/>
</dbReference>
<dbReference type="EMBL" id="CAFBON010000083">
    <property type="protein sequence ID" value="CAB4987482.1"/>
    <property type="molecule type" value="Genomic_DNA"/>
</dbReference>
<dbReference type="InterPro" id="IPR042188">
    <property type="entry name" value="MmgE/PrpD_sf_2"/>
</dbReference>
<organism evidence="4">
    <name type="scientific">freshwater metagenome</name>
    <dbReference type="NCBI Taxonomy" id="449393"/>
    <lineage>
        <taxon>unclassified sequences</taxon>
        <taxon>metagenomes</taxon>
        <taxon>ecological metagenomes</taxon>
    </lineage>
</organism>
<evidence type="ECO:0000313" key="4">
    <source>
        <dbReference type="EMBL" id="CAB4987482.1"/>
    </source>
</evidence>
<dbReference type="Gene3D" id="1.10.4100.10">
    <property type="entry name" value="2-methylcitrate dehydratase PrpD"/>
    <property type="match status" value="1"/>
</dbReference>